<dbReference type="SUPFAM" id="SSF49373">
    <property type="entry name" value="Invasin/intimin cell-adhesion fragments"/>
    <property type="match status" value="2"/>
</dbReference>
<comment type="caution">
    <text evidence="1">The sequence shown here is derived from an EMBL/GenBank/DDBJ whole genome shotgun (WGS) entry which is preliminary data.</text>
</comment>
<dbReference type="Gene3D" id="2.60.40.10">
    <property type="entry name" value="Immunoglobulins"/>
    <property type="match status" value="2"/>
</dbReference>
<dbReference type="InterPro" id="IPR008964">
    <property type="entry name" value="Invasin/intimin_cell_adhesion"/>
</dbReference>
<sequence>MKISKSLLILAMLFISLLVIGAVSATDDVNDANIIASPDGGIDEVQSITIDENSVLKENEINTDIKLNISVVDTPYNENTTIEISVIDTNTSHNYNGSIVYLLIDGALVNNMTLDSQGKGSYIIPANTYDVGKYYTMAILNDTNGNLVINGKVFNINKVTPVVSVENVTIVSGQTVTIPFNVTDGKGKRVSGGVLVTIFWENDNLTKYREIEGDGAFNFDLSSMVGLFSGNGQNGTFDFSSLLNGTGISINGTSIDFGGLFNRTGNGTNGTNFDFTSLTNGTGIDINSLMNRTGKKTVDTDSTPDLLAIPGIDTTFDILGWGNRSGNGTGNGSFNIADIVDMISGYLNAKMTFNYLFTPGTYNITVTYLGSRNYGNASNDTAKLIILPRSVISAEDVVMYYKNGTSYVVNLTDSTGKALANETVTVDIEGSIFELITDENGTASLPIDFESGEYTAIASYGFGNYTDSTVENTIVVLSTIVSDDVVKMYKNDTQYYATLLDGQGNPLAKGTEVKLAINGVNYTRKTNENGTVKMDINLEQGEYSITVTNPANNETVTNSITVLSTIVDNKDLVKFYRNASQYIVTLLGPDGKPIAGESVTFNINSVFYTRQSNASGQAKLNINLEPGEYVITAEYNGCKVSNNIKVLSVLSASDLTKKYGDSTPFEVMLVDGLGNPLSGATISFNINGVLYNRTTDGGVAKLNINLMAGEYIITSTYNDLNISNKITITA</sequence>
<evidence type="ECO:0000313" key="1">
    <source>
        <dbReference type="EMBL" id="MBE6505789.1"/>
    </source>
</evidence>
<name>A0A8T3VCE5_9EURY</name>
<evidence type="ECO:0008006" key="3">
    <source>
        <dbReference type="Google" id="ProtNLM"/>
    </source>
</evidence>
<gene>
    <name evidence="1" type="ORF">E7Z73_08660</name>
</gene>
<accession>A0A8T3VCE5</accession>
<evidence type="ECO:0000313" key="2">
    <source>
        <dbReference type="Proteomes" id="UP000762703"/>
    </source>
</evidence>
<proteinExistence type="predicted"/>
<dbReference type="AlphaFoldDB" id="A0A8T3VCE5"/>
<reference evidence="1" key="1">
    <citation type="submission" date="2019-04" db="EMBL/GenBank/DDBJ databases">
        <title>Evolution of Biomass-Degrading Anaerobic Consortia Revealed by Metagenomics.</title>
        <authorList>
            <person name="Peng X."/>
        </authorList>
    </citation>
    <scope>NUCLEOTIDE SEQUENCE</scope>
    <source>
        <strain evidence="1">SIG12</strain>
    </source>
</reference>
<dbReference type="EMBL" id="SUTE01000071">
    <property type="protein sequence ID" value="MBE6505789.1"/>
    <property type="molecule type" value="Genomic_DNA"/>
</dbReference>
<dbReference type="InterPro" id="IPR013783">
    <property type="entry name" value="Ig-like_fold"/>
</dbReference>
<organism evidence="1 2">
    <name type="scientific">Methanobrevibacter millerae</name>
    <dbReference type="NCBI Taxonomy" id="230361"/>
    <lineage>
        <taxon>Archaea</taxon>
        <taxon>Methanobacteriati</taxon>
        <taxon>Methanobacteriota</taxon>
        <taxon>Methanomada group</taxon>
        <taxon>Methanobacteria</taxon>
        <taxon>Methanobacteriales</taxon>
        <taxon>Methanobacteriaceae</taxon>
        <taxon>Methanobrevibacter</taxon>
    </lineage>
</organism>
<dbReference type="Proteomes" id="UP000762703">
    <property type="component" value="Unassembled WGS sequence"/>
</dbReference>
<protein>
    <recommendedName>
        <fullName evidence="3">Adhesin-like protein</fullName>
    </recommendedName>
</protein>
<dbReference type="RefSeq" id="WP_303737442.1">
    <property type="nucleotide sequence ID" value="NZ_SUTE01000071.1"/>
</dbReference>